<reference evidence="2" key="1">
    <citation type="journal article" date="2019" name="Int. J. Syst. Evol. Microbiol.">
        <title>The Global Catalogue of Microorganisms (GCM) 10K type strain sequencing project: providing services to taxonomists for standard genome sequencing and annotation.</title>
        <authorList>
            <consortium name="The Broad Institute Genomics Platform"/>
            <consortium name="The Broad Institute Genome Sequencing Center for Infectious Disease"/>
            <person name="Wu L."/>
            <person name="Ma J."/>
        </authorList>
    </citation>
    <scope>NUCLEOTIDE SEQUENCE [LARGE SCALE GENOMIC DNA]</scope>
    <source>
        <strain evidence="2">CCUG 49679</strain>
    </source>
</reference>
<protein>
    <submittedName>
        <fullName evidence="1">Uncharacterized protein</fullName>
    </submittedName>
</protein>
<organism evidence="1 2">
    <name type="scientific">Flavobacterium qiangtangense</name>
    <dbReference type="NCBI Taxonomy" id="1442595"/>
    <lineage>
        <taxon>Bacteria</taxon>
        <taxon>Pseudomonadati</taxon>
        <taxon>Bacteroidota</taxon>
        <taxon>Flavobacteriia</taxon>
        <taxon>Flavobacteriales</taxon>
        <taxon>Flavobacteriaceae</taxon>
        <taxon>Flavobacterium</taxon>
    </lineage>
</organism>
<dbReference type="RefSeq" id="WP_379791755.1">
    <property type="nucleotide sequence ID" value="NZ_JBHSQB010000007.1"/>
</dbReference>
<dbReference type="EMBL" id="JBHSQB010000007">
    <property type="protein sequence ID" value="MFC6096885.1"/>
    <property type="molecule type" value="Genomic_DNA"/>
</dbReference>
<evidence type="ECO:0000313" key="1">
    <source>
        <dbReference type="EMBL" id="MFC6096885.1"/>
    </source>
</evidence>
<name>A0ABW1PN91_9FLAO</name>
<evidence type="ECO:0000313" key="2">
    <source>
        <dbReference type="Proteomes" id="UP001596287"/>
    </source>
</evidence>
<sequence length="196" mass="23099">MKKKLLFAFMLYSFVTFSQSKEKIYLINENEKISKQQFEALDKEKFYFTKIKNDSSIISIANSRQKIIQLNPTQQSQISLYLDKIIGVNYDSTKKTMIHLYRKNQKIGNDAEYKRYWSWIESNSNKYQAFLLGSKNSKIVENSKKHIFLDNDGLFENSFFSKSDFEINHILIKPSGEVYVFYGMEDILNVLDKSVD</sequence>
<accession>A0ABW1PN91</accession>
<gene>
    <name evidence="1" type="ORF">ACFPVY_09530</name>
</gene>
<comment type="caution">
    <text evidence="1">The sequence shown here is derived from an EMBL/GenBank/DDBJ whole genome shotgun (WGS) entry which is preliminary data.</text>
</comment>
<dbReference type="Proteomes" id="UP001596287">
    <property type="component" value="Unassembled WGS sequence"/>
</dbReference>
<keyword evidence="2" id="KW-1185">Reference proteome</keyword>
<proteinExistence type="predicted"/>